<protein>
    <submittedName>
        <fullName evidence="1">Uncharacterized protein</fullName>
    </submittedName>
</protein>
<dbReference type="AlphaFoldDB" id="A0A0B6Z2B1"/>
<sequence length="65" mass="7364">MSSTHTKQYSTFVGCWSVLDSGKLDKISSLHAHLSSIKNTFIGVCPSYITYADINKTRNHKVLWF</sequence>
<accession>A0A0B6Z2B1</accession>
<reference evidence="1" key="1">
    <citation type="submission" date="2014-12" db="EMBL/GenBank/DDBJ databases">
        <title>Insight into the proteome of Arion vulgaris.</title>
        <authorList>
            <person name="Aradska J."/>
            <person name="Bulat T."/>
            <person name="Smidak R."/>
            <person name="Sarate P."/>
            <person name="Gangsoo J."/>
            <person name="Sialana F."/>
            <person name="Bilban M."/>
            <person name="Lubec G."/>
        </authorList>
    </citation>
    <scope>NUCLEOTIDE SEQUENCE</scope>
    <source>
        <tissue evidence="1">Skin</tissue>
    </source>
</reference>
<evidence type="ECO:0000313" key="1">
    <source>
        <dbReference type="EMBL" id="CEK62678.1"/>
    </source>
</evidence>
<feature type="non-terminal residue" evidence="1">
    <location>
        <position position="65"/>
    </location>
</feature>
<dbReference type="EMBL" id="HACG01015813">
    <property type="protein sequence ID" value="CEK62678.1"/>
    <property type="molecule type" value="Transcribed_RNA"/>
</dbReference>
<organism evidence="1">
    <name type="scientific">Arion vulgaris</name>
    <dbReference type="NCBI Taxonomy" id="1028688"/>
    <lineage>
        <taxon>Eukaryota</taxon>
        <taxon>Metazoa</taxon>
        <taxon>Spiralia</taxon>
        <taxon>Lophotrochozoa</taxon>
        <taxon>Mollusca</taxon>
        <taxon>Gastropoda</taxon>
        <taxon>Heterobranchia</taxon>
        <taxon>Euthyneura</taxon>
        <taxon>Panpulmonata</taxon>
        <taxon>Eupulmonata</taxon>
        <taxon>Stylommatophora</taxon>
        <taxon>Helicina</taxon>
        <taxon>Arionoidea</taxon>
        <taxon>Arionidae</taxon>
        <taxon>Arion</taxon>
    </lineage>
</organism>
<proteinExistence type="predicted"/>
<gene>
    <name evidence="1" type="primary">ORF45871</name>
</gene>
<name>A0A0B6Z2B1_9EUPU</name>